<name>A0ABQ3Y5L5_9ACTN</name>
<keyword evidence="2" id="KW-0472">Membrane</keyword>
<feature type="transmembrane region" description="Helical" evidence="2">
    <location>
        <begin position="155"/>
        <end position="176"/>
    </location>
</feature>
<keyword evidence="2" id="KW-0812">Transmembrane</keyword>
<dbReference type="Proteomes" id="UP000609879">
    <property type="component" value="Unassembled WGS sequence"/>
</dbReference>
<evidence type="ECO:0000256" key="1">
    <source>
        <dbReference type="SAM" id="MobiDB-lite"/>
    </source>
</evidence>
<organism evidence="3 4">
    <name type="scientific">Paractinoplanes deccanensis</name>
    <dbReference type="NCBI Taxonomy" id="113561"/>
    <lineage>
        <taxon>Bacteria</taxon>
        <taxon>Bacillati</taxon>
        <taxon>Actinomycetota</taxon>
        <taxon>Actinomycetes</taxon>
        <taxon>Micromonosporales</taxon>
        <taxon>Micromonosporaceae</taxon>
        <taxon>Paractinoplanes</taxon>
    </lineage>
</organism>
<dbReference type="EMBL" id="BOMI01000074">
    <property type="protein sequence ID" value="GID75276.1"/>
    <property type="molecule type" value="Genomic_DNA"/>
</dbReference>
<proteinExistence type="predicted"/>
<feature type="compositionally biased region" description="Low complexity" evidence="1">
    <location>
        <begin position="39"/>
        <end position="51"/>
    </location>
</feature>
<keyword evidence="4" id="KW-1185">Reference proteome</keyword>
<keyword evidence="2" id="KW-1133">Transmembrane helix</keyword>
<evidence type="ECO:0000313" key="3">
    <source>
        <dbReference type="EMBL" id="GID75276.1"/>
    </source>
</evidence>
<evidence type="ECO:0000256" key="2">
    <source>
        <dbReference type="SAM" id="Phobius"/>
    </source>
</evidence>
<evidence type="ECO:0000313" key="4">
    <source>
        <dbReference type="Proteomes" id="UP000609879"/>
    </source>
</evidence>
<accession>A0ABQ3Y5L5</accession>
<sequence>MAPASAVPFAGAPQFSSAFAHPGPEHRAAYPASPPLGAPHPAAAGPASSQGAFAHPVGAHAGGISPAGPYAGPPYSVAGSHVAGYGPAGAHAPSPYPAAPPAVAPVRGSGLFPGPSRPVYREPHPVNAGPLLAGLGSAAVWMVLFGSLGRDLASYAWWTLLAAVSAWLVALVLTTIGDRGVGVGVALASGLGLSVALAFVGGRWITTQDWPLW</sequence>
<feature type="transmembrane region" description="Helical" evidence="2">
    <location>
        <begin position="183"/>
        <end position="205"/>
    </location>
</feature>
<comment type="caution">
    <text evidence="3">The sequence shown here is derived from an EMBL/GenBank/DDBJ whole genome shotgun (WGS) entry which is preliminary data.</text>
</comment>
<feature type="transmembrane region" description="Helical" evidence="2">
    <location>
        <begin position="131"/>
        <end position="149"/>
    </location>
</feature>
<reference evidence="3 4" key="1">
    <citation type="submission" date="2021-01" db="EMBL/GenBank/DDBJ databases">
        <title>Whole genome shotgun sequence of Actinoplanes deccanensis NBRC 13994.</title>
        <authorList>
            <person name="Komaki H."/>
            <person name="Tamura T."/>
        </authorList>
    </citation>
    <scope>NUCLEOTIDE SEQUENCE [LARGE SCALE GENOMIC DNA]</scope>
    <source>
        <strain evidence="3 4">NBRC 13994</strain>
    </source>
</reference>
<gene>
    <name evidence="3" type="ORF">Ade02nite_39170</name>
</gene>
<protein>
    <submittedName>
        <fullName evidence="3">Uncharacterized protein</fullName>
    </submittedName>
</protein>
<feature type="region of interest" description="Disordered" evidence="1">
    <location>
        <begin position="18"/>
        <end position="51"/>
    </location>
</feature>